<dbReference type="PANTHER" id="PTHR37299:SF1">
    <property type="entry name" value="STAGE 0 SPORULATION PROTEIN A HOMOLOG"/>
    <property type="match status" value="1"/>
</dbReference>
<dbReference type="PANTHER" id="PTHR37299">
    <property type="entry name" value="TRANSCRIPTIONAL REGULATOR-RELATED"/>
    <property type="match status" value="1"/>
</dbReference>
<dbReference type="EMBL" id="RJTM01000158">
    <property type="protein sequence ID" value="RNL77857.1"/>
    <property type="molecule type" value="Genomic_DNA"/>
</dbReference>
<evidence type="ECO:0000313" key="5">
    <source>
        <dbReference type="Proteomes" id="UP000267469"/>
    </source>
</evidence>
<reference evidence="4 5" key="1">
    <citation type="submission" date="2018-10" db="EMBL/GenBank/DDBJ databases">
        <title>Sinomicrobium pectinilyticum sp. nov., a pectinase-producing bacterium isolated from alkaline and saline soil, and emended description of the genus Sinomicrobium.</title>
        <authorList>
            <person name="Cheng B."/>
            <person name="Li C."/>
            <person name="Lai Q."/>
            <person name="Du M."/>
            <person name="Shao Z."/>
            <person name="Xu P."/>
            <person name="Yang C."/>
        </authorList>
    </citation>
    <scope>NUCLEOTIDE SEQUENCE [LARGE SCALE GENOMIC DNA]</scope>
    <source>
        <strain evidence="4 5">5DNS001</strain>
    </source>
</reference>
<evidence type="ECO:0000259" key="2">
    <source>
        <dbReference type="PROSITE" id="PS50110"/>
    </source>
</evidence>
<comment type="caution">
    <text evidence="4">The sequence shown here is derived from an EMBL/GenBank/DDBJ whole genome shotgun (WGS) entry which is preliminary data.</text>
</comment>
<dbReference type="SMART" id="SM00850">
    <property type="entry name" value="LytTR"/>
    <property type="match status" value="1"/>
</dbReference>
<keyword evidence="5" id="KW-1185">Reference proteome</keyword>
<feature type="domain" description="Response regulatory" evidence="2">
    <location>
        <begin position="16"/>
        <end position="129"/>
    </location>
</feature>
<keyword evidence="1" id="KW-0597">Phosphoprotein</keyword>
<sequence>MSRRMDGCNKDLFMIRILICEDEVLISNRLTRFVQEVTAVQVHICKVYSVGEAEAYLKNNPIDLLFLDLNLHGRDGYEVLKTFIAEPFHTIVVSAYTDRAIEAYEYGVMDFIGKPFRKERIAKAISRYLEGVPPRERNLKRLCVKGKKGLEFVETGSVKFIRASGIYAELHLLDGRKKLYDKPLNQLLKILPDNFHRVHKSYVVCLTEIQRVQKEKANSYSLVLRGGDIVPLSRNKRKEILQIISLD</sequence>
<evidence type="ECO:0000313" key="4">
    <source>
        <dbReference type="EMBL" id="RNL77857.1"/>
    </source>
</evidence>
<dbReference type="Gene3D" id="3.40.50.2300">
    <property type="match status" value="1"/>
</dbReference>
<dbReference type="Pfam" id="PF04397">
    <property type="entry name" value="LytTR"/>
    <property type="match status" value="1"/>
</dbReference>
<evidence type="ECO:0000259" key="3">
    <source>
        <dbReference type="PROSITE" id="PS50930"/>
    </source>
</evidence>
<dbReference type="InterPro" id="IPR046947">
    <property type="entry name" value="LytR-like"/>
</dbReference>
<feature type="modified residue" description="4-aspartylphosphate" evidence="1">
    <location>
        <position position="68"/>
    </location>
</feature>
<keyword evidence="4" id="KW-0238">DNA-binding</keyword>
<dbReference type="AlphaFoldDB" id="A0A3N0DQD4"/>
<dbReference type="Pfam" id="PF00072">
    <property type="entry name" value="Response_reg"/>
    <property type="match status" value="1"/>
</dbReference>
<dbReference type="InterPro" id="IPR001789">
    <property type="entry name" value="Sig_transdc_resp-reg_receiver"/>
</dbReference>
<dbReference type="GO" id="GO:0000156">
    <property type="term" value="F:phosphorelay response regulator activity"/>
    <property type="evidence" value="ECO:0007669"/>
    <property type="project" value="InterPro"/>
</dbReference>
<evidence type="ECO:0000256" key="1">
    <source>
        <dbReference type="PROSITE-ProRule" id="PRU00169"/>
    </source>
</evidence>
<dbReference type="Gene3D" id="2.40.50.1020">
    <property type="entry name" value="LytTr DNA-binding domain"/>
    <property type="match status" value="1"/>
</dbReference>
<dbReference type="PROSITE" id="PS50930">
    <property type="entry name" value="HTH_LYTTR"/>
    <property type="match status" value="1"/>
</dbReference>
<dbReference type="InterPro" id="IPR007492">
    <property type="entry name" value="LytTR_DNA-bd_dom"/>
</dbReference>
<dbReference type="SMART" id="SM00448">
    <property type="entry name" value="REC"/>
    <property type="match status" value="1"/>
</dbReference>
<feature type="domain" description="HTH LytTR-type" evidence="3">
    <location>
        <begin position="142"/>
        <end position="246"/>
    </location>
</feature>
<dbReference type="OrthoDB" id="9781059at2"/>
<accession>A0A3N0DQD4</accession>
<gene>
    <name evidence="4" type="ORF">ED312_20825</name>
</gene>
<proteinExistence type="predicted"/>
<dbReference type="PROSITE" id="PS50110">
    <property type="entry name" value="RESPONSE_REGULATORY"/>
    <property type="match status" value="1"/>
</dbReference>
<dbReference type="Proteomes" id="UP000267469">
    <property type="component" value="Unassembled WGS sequence"/>
</dbReference>
<dbReference type="SUPFAM" id="SSF52172">
    <property type="entry name" value="CheY-like"/>
    <property type="match status" value="1"/>
</dbReference>
<dbReference type="InterPro" id="IPR011006">
    <property type="entry name" value="CheY-like_superfamily"/>
</dbReference>
<protein>
    <submittedName>
        <fullName evidence="4">DNA-binding response regulator</fullName>
    </submittedName>
</protein>
<organism evidence="4 5">
    <name type="scientific">Sinomicrobium pectinilyticum</name>
    <dbReference type="NCBI Taxonomy" id="1084421"/>
    <lineage>
        <taxon>Bacteria</taxon>
        <taxon>Pseudomonadati</taxon>
        <taxon>Bacteroidota</taxon>
        <taxon>Flavobacteriia</taxon>
        <taxon>Flavobacteriales</taxon>
        <taxon>Flavobacteriaceae</taxon>
        <taxon>Sinomicrobium</taxon>
    </lineage>
</organism>
<name>A0A3N0DQD4_SINP1</name>
<dbReference type="GO" id="GO:0003677">
    <property type="term" value="F:DNA binding"/>
    <property type="evidence" value="ECO:0007669"/>
    <property type="project" value="UniProtKB-KW"/>
</dbReference>